<evidence type="ECO:0000256" key="2">
    <source>
        <dbReference type="ARBA" id="ARBA00012018"/>
    </source>
</evidence>
<dbReference type="InterPro" id="IPR017767">
    <property type="entry name" value="PC-PLC"/>
</dbReference>
<evidence type="ECO:0000256" key="1">
    <source>
        <dbReference type="ARBA" id="ARBA00009717"/>
    </source>
</evidence>
<feature type="domain" description="Bacterial phospholipase C C-terminal" evidence="5">
    <location>
        <begin position="501"/>
        <end position="587"/>
    </location>
</feature>
<keyword evidence="4 6" id="KW-0378">Hydrolase</keyword>
<dbReference type="Pfam" id="PF04185">
    <property type="entry name" value="Phosphoesterase"/>
    <property type="match status" value="1"/>
</dbReference>
<evidence type="ECO:0000313" key="7">
    <source>
        <dbReference type="Proteomes" id="UP000218824"/>
    </source>
</evidence>
<dbReference type="PANTHER" id="PTHR31956">
    <property type="entry name" value="NON-SPECIFIC PHOSPHOLIPASE C4-RELATED"/>
    <property type="match status" value="1"/>
</dbReference>
<accession>A0AAU9AIL4</accession>
<dbReference type="NCBIfam" id="TIGR03396">
    <property type="entry name" value="PC_PLC"/>
    <property type="match status" value="1"/>
</dbReference>
<feature type="domain" description="Bacterial phospholipase C C-terminal" evidence="5">
    <location>
        <begin position="601"/>
        <end position="677"/>
    </location>
</feature>
<protein>
    <recommendedName>
        <fullName evidence="2">phospholipase C</fullName>
        <ecNumber evidence="2">3.1.4.3</ecNumber>
    </recommendedName>
</protein>
<dbReference type="RefSeq" id="WP_096378964.1">
    <property type="nucleotide sequence ID" value="NZ_AP014940.1"/>
</dbReference>
<dbReference type="KEGG" id="lem:LEN_3024"/>
<dbReference type="InterPro" id="IPR019546">
    <property type="entry name" value="TAT_signal_bac_arc"/>
</dbReference>
<dbReference type="GO" id="GO:0034480">
    <property type="term" value="F:phosphatidylcholine phospholipase C activity"/>
    <property type="evidence" value="ECO:0007669"/>
    <property type="project" value="UniProtKB-EC"/>
</dbReference>
<dbReference type="Gene3D" id="3.40.720.10">
    <property type="entry name" value="Alkaline Phosphatase, subunit A"/>
    <property type="match status" value="1"/>
</dbReference>
<name>A0AAU9AIL4_LYSEN</name>
<keyword evidence="3" id="KW-0732">Signal</keyword>
<evidence type="ECO:0000256" key="4">
    <source>
        <dbReference type="ARBA" id="ARBA00022801"/>
    </source>
</evidence>
<dbReference type="NCBIfam" id="TIGR01409">
    <property type="entry name" value="TAT_signal_seq"/>
    <property type="match status" value="1"/>
</dbReference>
<comment type="similarity">
    <text evidence="1">Belongs to the bacterial phospholipase C family.</text>
</comment>
<dbReference type="InterPro" id="IPR007312">
    <property type="entry name" value="Phosphoesterase"/>
</dbReference>
<dbReference type="GO" id="GO:0016042">
    <property type="term" value="P:lipid catabolic process"/>
    <property type="evidence" value="ECO:0007669"/>
    <property type="project" value="InterPro"/>
</dbReference>
<proteinExistence type="inferred from homology"/>
<dbReference type="Pfam" id="PF05506">
    <property type="entry name" value="PLipase_C_C"/>
    <property type="match status" value="2"/>
</dbReference>
<dbReference type="EC" id="3.1.4.3" evidence="2"/>
<dbReference type="InterPro" id="IPR017850">
    <property type="entry name" value="Alkaline_phosphatase_core_sf"/>
</dbReference>
<dbReference type="PROSITE" id="PS51318">
    <property type="entry name" value="TAT"/>
    <property type="match status" value="1"/>
</dbReference>
<dbReference type="InterPro" id="IPR008475">
    <property type="entry name" value="PLipase_C_C"/>
</dbReference>
<dbReference type="CDD" id="cd16014">
    <property type="entry name" value="PLC"/>
    <property type="match status" value="1"/>
</dbReference>
<gene>
    <name evidence="6" type="ORF">LEN_3024</name>
</gene>
<reference evidence="6 7" key="1">
    <citation type="journal article" date="2017" name="DNA Res.">
        <title>Complete genome sequence and expression profile of the commercial lytic enzyme producer Lysobacter enzymogenes M497-1.</title>
        <authorList>
            <person name="Takami H."/>
            <person name="Toyoda A."/>
            <person name="Uchiyama I."/>
            <person name="Itoh T."/>
            <person name="Takaki Y."/>
            <person name="Arai W."/>
            <person name="Nishi S."/>
            <person name="Kawai M."/>
            <person name="Shinya K."/>
            <person name="Ikeda H."/>
        </authorList>
    </citation>
    <scope>NUCLEOTIDE SEQUENCE [LARGE SCALE GENOMIC DNA]</scope>
    <source>
        <strain evidence="6 7">M497-1</strain>
    </source>
</reference>
<sequence>MSDTSRRDFLRFAGQSAAALAAGAMLPPSIAKALSIAPARVSGTIQDVQHVVILMQENRSFDHYFGTLSGVRGFNDPRALRQAGKPVWQQNYKGRDYTPYHLDTSKTWAQWLDSNDHGWGGLHDCWNQGRNDRWMQVQWPQAMGYFTRADLPYYYPLADSFTVCDAYHASMLGPTNPNRLYLMSGRASANADGSGVHTSNDMADTGGSVGWTTYAERLQQAGVSWRIYQNGAAGSYNAALNFLLSRYKIDDNNNYDCNALAWFSQFKNAPRASQLWERAMTVRGLDKLREDALNDKLPQVSWLVPPFSSSEHPWWGPAFGELYVAKVIEALTANPAVWAKTVFLLTYDECDGFFDHVPPPTPPWQQGRGASTVHTTGEIEAASGLPIGLGHRVPMLAISPWSKGGWVSSEVFDHTSVIRFLETRFGVAEPNISEWRRAVCGDLTALFDFDGADTAVPATARDVAAADAHMNDAYWKQYYYAKPDYPAASPALPPQERGIKPARAVPYDLYVTSWSEPAQREFWLEFANQGPRAAVFQVYADNGDAGPWTYTVEPGKQLSDYWIADAQGAYGLVVYGPNGYFRRYAGRIDARGARPDVIAVYDKPRARLALAIENSGDAACTVRVAANAYSAEPARSYRLAPGQSVDVHWSFADSAGWYDLSITSDAPAGFLRRLAGHIETGRASRTDPLLSGAAGSAVRAAI</sequence>
<organism evidence="6 7">
    <name type="scientific">Lysobacter enzymogenes</name>
    <dbReference type="NCBI Taxonomy" id="69"/>
    <lineage>
        <taxon>Bacteria</taxon>
        <taxon>Pseudomonadati</taxon>
        <taxon>Pseudomonadota</taxon>
        <taxon>Gammaproteobacteria</taxon>
        <taxon>Lysobacterales</taxon>
        <taxon>Lysobacteraceae</taxon>
        <taxon>Lysobacter</taxon>
    </lineage>
</organism>
<dbReference type="Proteomes" id="UP000218824">
    <property type="component" value="Chromosome"/>
</dbReference>
<dbReference type="EMBL" id="AP014940">
    <property type="protein sequence ID" value="BAV98511.1"/>
    <property type="molecule type" value="Genomic_DNA"/>
</dbReference>
<dbReference type="InterPro" id="IPR006311">
    <property type="entry name" value="TAT_signal"/>
</dbReference>
<evidence type="ECO:0000256" key="3">
    <source>
        <dbReference type="ARBA" id="ARBA00022729"/>
    </source>
</evidence>
<evidence type="ECO:0000313" key="6">
    <source>
        <dbReference type="EMBL" id="BAV98511.1"/>
    </source>
</evidence>
<dbReference type="AlphaFoldDB" id="A0AAU9AIL4"/>
<dbReference type="PANTHER" id="PTHR31956:SF1">
    <property type="entry name" value="NON-SPECIFIC PHOSPHOLIPASE C1"/>
    <property type="match status" value="1"/>
</dbReference>
<dbReference type="GeneID" id="83064854"/>
<evidence type="ECO:0000259" key="5">
    <source>
        <dbReference type="Pfam" id="PF05506"/>
    </source>
</evidence>